<dbReference type="Proteomes" id="UP000239735">
    <property type="component" value="Unassembled WGS sequence"/>
</dbReference>
<dbReference type="InterPro" id="IPR024775">
    <property type="entry name" value="DinB-like"/>
</dbReference>
<organism evidence="2 3">
    <name type="scientific">Candidatus Sulfuritelmatomonas gaucii</name>
    <dbReference type="NCBI Taxonomy" id="2043161"/>
    <lineage>
        <taxon>Bacteria</taxon>
        <taxon>Pseudomonadati</taxon>
        <taxon>Acidobacteriota</taxon>
        <taxon>Terriglobia</taxon>
        <taxon>Terriglobales</taxon>
        <taxon>Acidobacteriaceae</taxon>
        <taxon>Candidatus Sulfuritelmatomonas</taxon>
    </lineage>
</organism>
<reference evidence="3" key="1">
    <citation type="submission" date="2018-02" db="EMBL/GenBank/DDBJ databases">
        <authorList>
            <person name="Hausmann B."/>
        </authorList>
    </citation>
    <scope>NUCLEOTIDE SEQUENCE [LARGE SCALE GENOMIC DNA]</scope>
    <source>
        <strain evidence="3">Peat soil MAG SbA5</strain>
    </source>
</reference>
<dbReference type="Pfam" id="PF12867">
    <property type="entry name" value="DinB_2"/>
    <property type="match status" value="1"/>
</dbReference>
<dbReference type="EMBL" id="OKRB01000099">
    <property type="protein sequence ID" value="SPE24012.1"/>
    <property type="molecule type" value="Genomic_DNA"/>
</dbReference>
<evidence type="ECO:0000313" key="2">
    <source>
        <dbReference type="EMBL" id="SPE24012.1"/>
    </source>
</evidence>
<sequence length="174" mass="19446">MNWTEFLKREIETTYATTAKLMDQVDADNLEWKPWSGSNWMTVGQLLKHLAESCGAGMRGLVTGDWGLPEGKRIEDLPADQMFPPAEKLPAVVSVGQARGLLLEDKAAALKVIEDAGEEDLSQKEIAAPWSGGMKFPLGWQLFQMVVHLDRHKSQLFYYLKLQGKPVGTMDLWG</sequence>
<accession>A0A2N9LL98</accession>
<feature type="domain" description="DinB-like" evidence="1">
    <location>
        <begin position="11"/>
        <end position="155"/>
    </location>
</feature>
<name>A0A2N9LL98_9BACT</name>
<dbReference type="InterPro" id="IPR034660">
    <property type="entry name" value="DinB/YfiT-like"/>
</dbReference>
<protein>
    <recommendedName>
        <fullName evidence="1">DinB-like domain-containing protein</fullName>
    </recommendedName>
</protein>
<dbReference type="SUPFAM" id="SSF109854">
    <property type="entry name" value="DinB/YfiT-like putative metalloenzymes"/>
    <property type="match status" value="1"/>
</dbReference>
<dbReference type="AlphaFoldDB" id="A0A2N9LL98"/>
<evidence type="ECO:0000259" key="1">
    <source>
        <dbReference type="Pfam" id="PF12867"/>
    </source>
</evidence>
<proteinExistence type="predicted"/>
<dbReference type="Gene3D" id="1.20.120.450">
    <property type="entry name" value="dinb family like domain"/>
    <property type="match status" value="1"/>
</dbReference>
<gene>
    <name evidence="2" type="ORF">SBA5_410054</name>
</gene>
<evidence type="ECO:0000313" key="3">
    <source>
        <dbReference type="Proteomes" id="UP000239735"/>
    </source>
</evidence>